<proteinExistence type="predicted"/>
<comment type="caution">
    <text evidence="1">The sequence shown here is derived from an EMBL/GenBank/DDBJ whole genome shotgun (WGS) entry which is preliminary data.</text>
</comment>
<dbReference type="RefSeq" id="WP_345096682.1">
    <property type="nucleotide sequence ID" value="NZ_BAAAWZ010000001.1"/>
</dbReference>
<protein>
    <submittedName>
        <fullName evidence="1">Uncharacterized protein</fullName>
    </submittedName>
</protein>
<accession>A0A841CZ64</accession>
<keyword evidence="2" id="KW-1185">Reference proteome</keyword>
<dbReference type="EMBL" id="JACHJJ010000001">
    <property type="protein sequence ID" value="MBB5961235.1"/>
    <property type="molecule type" value="Genomic_DNA"/>
</dbReference>
<evidence type="ECO:0000313" key="2">
    <source>
        <dbReference type="Proteomes" id="UP000562352"/>
    </source>
</evidence>
<dbReference type="Proteomes" id="UP000562352">
    <property type="component" value="Unassembled WGS sequence"/>
</dbReference>
<evidence type="ECO:0000313" key="1">
    <source>
        <dbReference type="EMBL" id="MBB5961235.1"/>
    </source>
</evidence>
<dbReference type="AlphaFoldDB" id="A0A841CZ64"/>
<gene>
    <name evidence="1" type="ORF">FHS22_000473</name>
</gene>
<organism evidence="1 2">
    <name type="scientific">Planomonospora venezuelensis</name>
    <dbReference type="NCBI Taxonomy" id="1999"/>
    <lineage>
        <taxon>Bacteria</taxon>
        <taxon>Bacillati</taxon>
        <taxon>Actinomycetota</taxon>
        <taxon>Actinomycetes</taxon>
        <taxon>Streptosporangiales</taxon>
        <taxon>Streptosporangiaceae</taxon>
        <taxon>Planomonospora</taxon>
    </lineage>
</organism>
<reference evidence="1 2" key="1">
    <citation type="submission" date="2020-08" db="EMBL/GenBank/DDBJ databases">
        <title>Genomic Encyclopedia of Type Strains, Phase III (KMG-III): the genomes of soil and plant-associated and newly described type strains.</title>
        <authorList>
            <person name="Whitman W."/>
        </authorList>
    </citation>
    <scope>NUCLEOTIDE SEQUENCE [LARGE SCALE GENOMIC DNA]</scope>
    <source>
        <strain evidence="1 2">CECT 3303</strain>
    </source>
</reference>
<sequence length="109" mass="12453">MNREVFNEVSVLWAEHSGQWCPDDLRDFAIDGRPVMLLDLYMAGCLTSYVGSRQGELPADQLRTVRECARDLRALLPRVRRRGNRPYVARLLRIADLILGDATHQESSL</sequence>
<name>A0A841CZ64_PLAVE</name>